<organism evidence="10 11">
    <name type="scientific">Desulfonispora thiosulfatigenes DSM 11270</name>
    <dbReference type="NCBI Taxonomy" id="656914"/>
    <lineage>
        <taxon>Bacteria</taxon>
        <taxon>Bacillati</taxon>
        <taxon>Bacillota</taxon>
        <taxon>Clostridia</taxon>
        <taxon>Eubacteriales</taxon>
        <taxon>Peptococcaceae</taxon>
        <taxon>Desulfonispora</taxon>
    </lineage>
</organism>
<proteinExistence type="predicted"/>
<dbReference type="InterPro" id="IPR052175">
    <property type="entry name" value="ComplexI-like_HydComp"/>
</dbReference>
<evidence type="ECO:0000256" key="3">
    <source>
        <dbReference type="ARBA" id="ARBA00022692"/>
    </source>
</evidence>
<dbReference type="STRING" id="656914.SAMN00017405_1360"/>
<evidence type="ECO:0000313" key="10">
    <source>
        <dbReference type="EMBL" id="SMB90771.1"/>
    </source>
</evidence>
<feature type="transmembrane region" description="Helical" evidence="8">
    <location>
        <begin position="276"/>
        <end position="295"/>
    </location>
</feature>
<evidence type="ECO:0000313" key="11">
    <source>
        <dbReference type="Proteomes" id="UP000192731"/>
    </source>
</evidence>
<feature type="transmembrane region" description="Helical" evidence="8">
    <location>
        <begin position="61"/>
        <end position="84"/>
    </location>
</feature>
<reference evidence="10 11" key="1">
    <citation type="submission" date="2017-04" db="EMBL/GenBank/DDBJ databases">
        <authorList>
            <person name="Afonso C.L."/>
            <person name="Miller P.J."/>
            <person name="Scott M.A."/>
            <person name="Spackman E."/>
            <person name="Goraichik I."/>
            <person name="Dimitrov K.M."/>
            <person name="Suarez D.L."/>
            <person name="Swayne D.E."/>
        </authorList>
    </citation>
    <scope>NUCLEOTIDE SEQUENCE [LARGE SCALE GENOMIC DNA]</scope>
    <source>
        <strain evidence="10 11">DSM 11270</strain>
    </source>
</reference>
<dbReference type="EMBL" id="FWWT01000017">
    <property type="protein sequence ID" value="SMB90771.1"/>
    <property type="molecule type" value="Genomic_DNA"/>
</dbReference>
<evidence type="ECO:0000256" key="7">
    <source>
        <dbReference type="RuleBase" id="RU000320"/>
    </source>
</evidence>
<evidence type="ECO:0000259" key="9">
    <source>
        <dbReference type="Pfam" id="PF00361"/>
    </source>
</evidence>
<feature type="transmembrane region" description="Helical" evidence="8">
    <location>
        <begin position="159"/>
        <end position="181"/>
    </location>
</feature>
<dbReference type="AlphaFoldDB" id="A0A1W1VCJ6"/>
<feature type="transmembrane region" description="Helical" evidence="8">
    <location>
        <begin position="244"/>
        <end position="264"/>
    </location>
</feature>
<gene>
    <name evidence="10" type="ORF">SAMN00017405_1360</name>
</gene>
<dbReference type="GO" id="GO:0008137">
    <property type="term" value="F:NADH dehydrogenase (ubiquinone) activity"/>
    <property type="evidence" value="ECO:0007669"/>
    <property type="project" value="InterPro"/>
</dbReference>
<keyword evidence="3 7" id="KW-0812">Transmembrane</keyword>
<feature type="transmembrane region" description="Helical" evidence="8">
    <location>
        <begin position="409"/>
        <end position="430"/>
    </location>
</feature>
<keyword evidence="6 8" id="KW-0472">Membrane</keyword>
<protein>
    <submittedName>
        <fullName evidence="10">Hydrogenase-4 component F</fullName>
    </submittedName>
</protein>
<name>A0A1W1VCJ6_DESTI</name>
<feature type="transmembrane region" description="Helical" evidence="8">
    <location>
        <begin position="330"/>
        <end position="354"/>
    </location>
</feature>
<evidence type="ECO:0000256" key="8">
    <source>
        <dbReference type="SAM" id="Phobius"/>
    </source>
</evidence>
<dbReference type="Pfam" id="PF00361">
    <property type="entry name" value="Proton_antipo_M"/>
    <property type="match status" value="1"/>
</dbReference>
<dbReference type="PRINTS" id="PR01437">
    <property type="entry name" value="NUOXDRDTASE4"/>
</dbReference>
<feature type="domain" description="NADH:quinone oxidoreductase/Mrp antiporter transmembrane" evidence="9">
    <location>
        <begin position="124"/>
        <end position="416"/>
    </location>
</feature>
<feature type="transmembrane region" description="Helical" evidence="8">
    <location>
        <begin position="6"/>
        <end position="23"/>
    </location>
</feature>
<feature type="transmembrane region" description="Helical" evidence="8">
    <location>
        <begin position="451"/>
        <end position="468"/>
    </location>
</feature>
<dbReference type="GO" id="GO:0016491">
    <property type="term" value="F:oxidoreductase activity"/>
    <property type="evidence" value="ECO:0007669"/>
    <property type="project" value="UniProtKB-KW"/>
</dbReference>
<evidence type="ECO:0000256" key="6">
    <source>
        <dbReference type="ARBA" id="ARBA00023136"/>
    </source>
</evidence>
<evidence type="ECO:0000256" key="2">
    <source>
        <dbReference type="ARBA" id="ARBA00022475"/>
    </source>
</evidence>
<dbReference type="GO" id="GO:0005886">
    <property type="term" value="C:plasma membrane"/>
    <property type="evidence" value="ECO:0007669"/>
    <property type="project" value="UniProtKB-SubCell"/>
</dbReference>
<dbReference type="PANTHER" id="PTHR42682:SF5">
    <property type="entry name" value="HYDROGENASE-4 COMPONENT F"/>
    <property type="match status" value="1"/>
</dbReference>
<dbReference type="Proteomes" id="UP000192731">
    <property type="component" value="Unassembled WGS sequence"/>
</dbReference>
<feature type="transmembrane region" description="Helical" evidence="8">
    <location>
        <begin position="28"/>
        <end position="49"/>
    </location>
</feature>
<keyword evidence="2" id="KW-1003">Cell membrane</keyword>
<feature type="transmembrane region" description="Helical" evidence="8">
    <location>
        <begin position="105"/>
        <end position="122"/>
    </location>
</feature>
<evidence type="ECO:0000256" key="4">
    <source>
        <dbReference type="ARBA" id="ARBA00022989"/>
    </source>
</evidence>
<dbReference type="PANTHER" id="PTHR42682">
    <property type="entry name" value="HYDROGENASE-4 COMPONENT F"/>
    <property type="match status" value="1"/>
</dbReference>
<keyword evidence="11" id="KW-1185">Reference proteome</keyword>
<feature type="transmembrane region" description="Helical" evidence="8">
    <location>
        <begin position="128"/>
        <end position="147"/>
    </location>
</feature>
<dbReference type="GO" id="GO:0042773">
    <property type="term" value="P:ATP synthesis coupled electron transport"/>
    <property type="evidence" value="ECO:0007669"/>
    <property type="project" value="InterPro"/>
</dbReference>
<keyword evidence="5" id="KW-0560">Oxidoreductase</keyword>
<feature type="transmembrane region" description="Helical" evidence="8">
    <location>
        <begin position="201"/>
        <end position="224"/>
    </location>
</feature>
<dbReference type="InterPro" id="IPR001750">
    <property type="entry name" value="ND/Mrp_TM"/>
</dbReference>
<feature type="transmembrane region" description="Helical" evidence="8">
    <location>
        <begin position="302"/>
        <end position="324"/>
    </location>
</feature>
<evidence type="ECO:0000256" key="1">
    <source>
        <dbReference type="ARBA" id="ARBA00004651"/>
    </source>
</evidence>
<accession>A0A1W1VCJ6</accession>
<feature type="transmembrane region" description="Helical" evidence="8">
    <location>
        <begin position="375"/>
        <end position="403"/>
    </location>
</feature>
<sequence length="485" mass="54287">MFISIMSIIFIIMIVGTVLFTELKWMSLINILGSIAISIITLQVTEYIYHHQSLTLFNDFIYIDSLSVIQLLIVSFVALISLIYSYKYLKNEIKEDTINLANAKLFYFMLVVFYLSMVLTSITNNIVAMWISIEATTISTAFLIGFNRSKLSLEAAWKYIIICSIGISLGFVGIVIFIYSANTLDPNQAVHWDYLMKNYEFLDKNVVLVAFTFIFVGIGTKAGLAPMHTWSPQTHSEAPAPINALLAGVLHNLALYVIIRFYAIVNNIESLINLKYLFIVFGAISLIVSAFSLLRQTNYLRLLAFSSVENIGIMSLGIGIGGFLGTFGALLHSLIHAFTKTLLFLTLGNIFGLYKTRRINNIHTLIKTMPKNAVFLILGVLAITGVPPFASFYSEFFILIAGIESGHYITIFIYVLCLLLVFSGFINAFTKMIFSSSEQESTKSYKDNENIFPLCLTLILMIFISIPYKEPILTIINRAALIIGG</sequence>
<dbReference type="InterPro" id="IPR003918">
    <property type="entry name" value="NADH_UbQ_OxRdtase"/>
</dbReference>
<keyword evidence="4 8" id="KW-1133">Transmembrane helix</keyword>
<evidence type="ECO:0000256" key="5">
    <source>
        <dbReference type="ARBA" id="ARBA00023002"/>
    </source>
</evidence>
<comment type="subcellular location">
    <subcellularLocation>
        <location evidence="1">Cell membrane</location>
        <topology evidence="1">Multi-pass membrane protein</topology>
    </subcellularLocation>
    <subcellularLocation>
        <location evidence="7">Membrane</location>
        <topology evidence="7">Multi-pass membrane protein</topology>
    </subcellularLocation>
</comment>